<dbReference type="OrthoDB" id="3911301at2759"/>
<dbReference type="Proteomes" id="UP000800038">
    <property type="component" value="Unassembled WGS sequence"/>
</dbReference>
<keyword evidence="2" id="KW-1185">Reference proteome</keyword>
<organism evidence="1 2">
    <name type="scientific">Clathrospora elynae</name>
    <dbReference type="NCBI Taxonomy" id="706981"/>
    <lineage>
        <taxon>Eukaryota</taxon>
        <taxon>Fungi</taxon>
        <taxon>Dikarya</taxon>
        <taxon>Ascomycota</taxon>
        <taxon>Pezizomycotina</taxon>
        <taxon>Dothideomycetes</taxon>
        <taxon>Pleosporomycetidae</taxon>
        <taxon>Pleosporales</taxon>
        <taxon>Diademaceae</taxon>
        <taxon>Clathrospora</taxon>
    </lineage>
</organism>
<evidence type="ECO:0000313" key="2">
    <source>
        <dbReference type="Proteomes" id="UP000800038"/>
    </source>
</evidence>
<reference evidence="1" key="1">
    <citation type="journal article" date="2020" name="Stud. Mycol.">
        <title>101 Dothideomycetes genomes: a test case for predicting lifestyles and emergence of pathogens.</title>
        <authorList>
            <person name="Haridas S."/>
            <person name="Albert R."/>
            <person name="Binder M."/>
            <person name="Bloem J."/>
            <person name="Labutti K."/>
            <person name="Salamov A."/>
            <person name="Andreopoulos B."/>
            <person name="Baker S."/>
            <person name="Barry K."/>
            <person name="Bills G."/>
            <person name="Bluhm B."/>
            <person name="Cannon C."/>
            <person name="Castanera R."/>
            <person name="Culley D."/>
            <person name="Daum C."/>
            <person name="Ezra D."/>
            <person name="Gonzalez J."/>
            <person name="Henrissat B."/>
            <person name="Kuo A."/>
            <person name="Liang C."/>
            <person name="Lipzen A."/>
            <person name="Lutzoni F."/>
            <person name="Magnuson J."/>
            <person name="Mondo S."/>
            <person name="Nolan M."/>
            <person name="Ohm R."/>
            <person name="Pangilinan J."/>
            <person name="Park H.-J."/>
            <person name="Ramirez L."/>
            <person name="Alfaro M."/>
            <person name="Sun H."/>
            <person name="Tritt A."/>
            <person name="Yoshinaga Y."/>
            <person name="Zwiers L.-H."/>
            <person name="Turgeon B."/>
            <person name="Goodwin S."/>
            <person name="Spatafora J."/>
            <person name="Crous P."/>
            <person name="Grigoriev I."/>
        </authorList>
    </citation>
    <scope>NUCLEOTIDE SEQUENCE</scope>
    <source>
        <strain evidence="1">CBS 161.51</strain>
    </source>
</reference>
<accession>A0A6A5SNA5</accession>
<gene>
    <name evidence="1" type="ORF">EJ02DRAFT_353856</name>
</gene>
<evidence type="ECO:0000313" key="1">
    <source>
        <dbReference type="EMBL" id="KAF1938727.1"/>
    </source>
</evidence>
<dbReference type="EMBL" id="ML976097">
    <property type="protein sequence ID" value="KAF1938727.1"/>
    <property type="molecule type" value="Genomic_DNA"/>
</dbReference>
<protein>
    <submittedName>
        <fullName evidence="1">Uncharacterized protein</fullName>
    </submittedName>
</protein>
<dbReference type="AlphaFoldDB" id="A0A6A5SNA5"/>
<proteinExistence type="predicted"/>
<name>A0A6A5SNA5_9PLEO</name>
<sequence length="71" mass="7609">MFSCANYERGCRGRCNTTNGRCDSCLILNIQTRSTSSSSASSVNSRPFPAYSAMTNSFASLSQLSSPTKAQ</sequence>